<keyword evidence="1" id="KW-0472">Membrane</keyword>
<comment type="caution">
    <text evidence="2">The sequence shown here is derived from an EMBL/GenBank/DDBJ whole genome shotgun (WGS) entry which is preliminary data.</text>
</comment>
<keyword evidence="3" id="KW-1185">Reference proteome</keyword>
<name>A0AAW0B3E9_9AGAR</name>
<reference evidence="2 3" key="1">
    <citation type="journal article" date="2024" name="J Genomics">
        <title>Draft genome sequencing and assembly of Favolaschia claudopus CIRM-BRFM 2984 isolated from oak limbs.</title>
        <authorList>
            <person name="Navarro D."/>
            <person name="Drula E."/>
            <person name="Chaduli D."/>
            <person name="Cazenave R."/>
            <person name="Ahrendt S."/>
            <person name="Wang J."/>
            <person name="Lipzen A."/>
            <person name="Daum C."/>
            <person name="Barry K."/>
            <person name="Grigoriev I.V."/>
            <person name="Favel A."/>
            <person name="Rosso M.N."/>
            <person name="Martin F."/>
        </authorList>
    </citation>
    <scope>NUCLEOTIDE SEQUENCE [LARGE SCALE GENOMIC DNA]</scope>
    <source>
        <strain evidence="2 3">CIRM-BRFM 2984</strain>
    </source>
</reference>
<keyword evidence="1" id="KW-0812">Transmembrane</keyword>
<accession>A0AAW0B3E9</accession>
<gene>
    <name evidence="2" type="ORF">R3P38DRAFT_1206236</name>
</gene>
<evidence type="ECO:0000313" key="2">
    <source>
        <dbReference type="EMBL" id="KAK7020374.1"/>
    </source>
</evidence>
<feature type="transmembrane region" description="Helical" evidence="1">
    <location>
        <begin position="12"/>
        <end position="35"/>
    </location>
</feature>
<dbReference type="AlphaFoldDB" id="A0AAW0B3E9"/>
<evidence type="ECO:0000256" key="1">
    <source>
        <dbReference type="SAM" id="Phobius"/>
    </source>
</evidence>
<dbReference type="Proteomes" id="UP001362999">
    <property type="component" value="Unassembled WGS sequence"/>
</dbReference>
<organism evidence="2 3">
    <name type="scientific">Favolaschia claudopus</name>
    <dbReference type="NCBI Taxonomy" id="2862362"/>
    <lineage>
        <taxon>Eukaryota</taxon>
        <taxon>Fungi</taxon>
        <taxon>Dikarya</taxon>
        <taxon>Basidiomycota</taxon>
        <taxon>Agaricomycotina</taxon>
        <taxon>Agaricomycetes</taxon>
        <taxon>Agaricomycetidae</taxon>
        <taxon>Agaricales</taxon>
        <taxon>Marasmiineae</taxon>
        <taxon>Mycenaceae</taxon>
        <taxon>Favolaschia</taxon>
    </lineage>
</organism>
<feature type="transmembrane region" description="Helical" evidence="1">
    <location>
        <begin position="104"/>
        <end position="122"/>
    </location>
</feature>
<sequence length="197" mass="21723">MIRTSHLGIADRFGIAVTALLSSHTSVAFVASLFLDLPTYHFDTHITPDCISLFSRTPLHILTIEPAVHTASWEPRHSTCMPTRSVSDMSSAAEHAPRHLQPQLIFEIFIVAGALVHVGMGRRDRRLGRWSRCEGCGYGLALGARVYRRGEAKTRTVGDGGCAGEERERPVGIECGCSRDDMGRDRHWGALDTRDGR</sequence>
<dbReference type="EMBL" id="JAWWNJ010000041">
    <property type="protein sequence ID" value="KAK7020374.1"/>
    <property type="molecule type" value="Genomic_DNA"/>
</dbReference>
<evidence type="ECO:0000313" key="3">
    <source>
        <dbReference type="Proteomes" id="UP001362999"/>
    </source>
</evidence>
<proteinExistence type="predicted"/>
<keyword evidence="1" id="KW-1133">Transmembrane helix</keyword>
<protein>
    <submittedName>
        <fullName evidence="2">Uncharacterized protein</fullName>
    </submittedName>
</protein>